<dbReference type="Gene3D" id="1.10.220.160">
    <property type="match status" value="1"/>
</dbReference>
<dbReference type="InterPro" id="IPR011990">
    <property type="entry name" value="TPR-like_helical_dom_sf"/>
</dbReference>
<sequence length="425" mass="49088">MKLRHVCEHLPRKRDAEIGSKKCLKKSTSFRSIGNHYVEQKDYFSALQEYTKALFFSPFPEKSEKDQANEPFLLALIARCEIYYNLGMYEQCILDVTDALKFNLGTKTRHSLECLKKQCLKKLRLNSYSNDDVKNAETRSNFLRIGFDEAKGRILVCNEDIEAGKIIIEDFPFVSWLCPSLYDEYCNYCLLSLNNRKRSWSLYHKNECDYFNVFKYFSIGQMAARILMIAGIQNAISIENDSTLDLSDWEGRSFPNDYASISSLVGHQTEISYEYLCTFTCGALLLSKLLQQMLKENFDCHLVASIILKLMLIIKINAFAISDDKIENIKDLNERHFSGSESELHIGHGLYSICSLFSHSCDPNCYQLFKGAKMIVVTTKQIKAGEEAMISYGPNYKVADYRKRQKKLKDVFNFQCKCFICEKQL</sequence>
<keyword evidence="3" id="KW-0963">Cytoplasm</keyword>
<feature type="repeat" description="TPR" evidence="9">
    <location>
        <begin position="27"/>
        <end position="60"/>
    </location>
</feature>
<dbReference type="SUPFAM" id="SSF48452">
    <property type="entry name" value="TPR-like"/>
    <property type="match status" value="1"/>
</dbReference>
<evidence type="ECO:0000256" key="2">
    <source>
        <dbReference type="ARBA" id="ARBA00004496"/>
    </source>
</evidence>
<accession>A0A443QU58</accession>
<evidence type="ECO:0000256" key="8">
    <source>
        <dbReference type="ARBA" id="ARBA00048985"/>
    </source>
</evidence>
<dbReference type="EMBL" id="NCKU01004030">
    <property type="protein sequence ID" value="RWS06542.1"/>
    <property type="molecule type" value="Genomic_DNA"/>
</dbReference>
<dbReference type="Proteomes" id="UP000285301">
    <property type="component" value="Unassembled WGS sequence"/>
</dbReference>
<dbReference type="GO" id="GO:0005634">
    <property type="term" value="C:nucleus"/>
    <property type="evidence" value="ECO:0007669"/>
    <property type="project" value="UniProtKB-SubCell"/>
</dbReference>
<evidence type="ECO:0000256" key="6">
    <source>
        <dbReference type="ARBA" id="ARBA00022691"/>
    </source>
</evidence>
<dbReference type="AlphaFoldDB" id="A0A443QU58"/>
<dbReference type="PANTHER" id="PTHR46165:SF2">
    <property type="entry name" value="SET AND MYND DOMAIN-CONTAINING PROTEIN 4"/>
    <property type="match status" value="1"/>
</dbReference>
<dbReference type="InterPro" id="IPR001214">
    <property type="entry name" value="SET_dom"/>
</dbReference>
<reference evidence="11 12" key="1">
    <citation type="journal article" date="2018" name="Gigascience">
        <title>Genomes of trombidid mites reveal novel predicted allergens and laterally-transferred genes associated with secondary metabolism.</title>
        <authorList>
            <person name="Dong X."/>
            <person name="Chaisiri K."/>
            <person name="Xia D."/>
            <person name="Armstrong S.D."/>
            <person name="Fang Y."/>
            <person name="Donnelly M.J."/>
            <person name="Kadowaki T."/>
            <person name="McGarry J.W."/>
            <person name="Darby A.C."/>
            <person name="Makepeace B.L."/>
        </authorList>
    </citation>
    <scope>NUCLEOTIDE SEQUENCE [LARGE SCALE GENOMIC DNA]</scope>
    <source>
        <strain evidence="11">UoL-WK</strain>
    </source>
</reference>
<dbReference type="InterPro" id="IPR044421">
    <property type="entry name" value="SMYD4_SET"/>
</dbReference>
<evidence type="ECO:0000256" key="5">
    <source>
        <dbReference type="ARBA" id="ARBA00022679"/>
    </source>
</evidence>
<dbReference type="GO" id="GO:0032259">
    <property type="term" value="P:methylation"/>
    <property type="evidence" value="ECO:0007669"/>
    <property type="project" value="UniProtKB-KW"/>
</dbReference>
<dbReference type="PROSITE" id="PS50280">
    <property type="entry name" value="SET"/>
    <property type="match status" value="1"/>
</dbReference>
<dbReference type="Gene3D" id="1.25.40.10">
    <property type="entry name" value="Tetratricopeptide repeat domain"/>
    <property type="match status" value="1"/>
</dbReference>
<evidence type="ECO:0000313" key="12">
    <source>
        <dbReference type="Proteomes" id="UP000285301"/>
    </source>
</evidence>
<evidence type="ECO:0000256" key="9">
    <source>
        <dbReference type="PROSITE-ProRule" id="PRU00339"/>
    </source>
</evidence>
<dbReference type="InterPro" id="IPR046341">
    <property type="entry name" value="SET_dom_sf"/>
</dbReference>
<keyword evidence="4" id="KW-0489">Methyltransferase</keyword>
<dbReference type="GO" id="GO:0008276">
    <property type="term" value="F:protein methyltransferase activity"/>
    <property type="evidence" value="ECO:0007669"/>
    <property type="project" value="UniProtKB-ARBA"/>
</dbReference>
<dbReference type="CDD" id="cd10536">
    <property type="entry name" value="SET_SMYD4"/>
    <property type="match status" value="1"/>
</dbReference>
<dbReference type="InterPro" id="IPR019734">
    <property type="entry name" value="TPR_rpt"/>
</dbReference>
<comment type="caution">
    <text evidence="11">The sequence shown here is derived from an EMBL/GenBank/DDBJ whole genome shotgun (WGS) entry which is preliminary data.</text>
</comment>
<protein>
    <submittedName>
        <fullName evidence="11">SET and MYND domain-containing protein 4-like protein</fullName>
    </submittedName>
</protein>
<dbReference type="Gene3D" id="2.170.270.10">
    <property type="entry name" value="SET domain"/>
    <property type="match status" value="1"/>
</dbReference>
<keyword evidence="5" id="KW-0808">Transferase</keyword>
<keyword evidence="9" id="KW-0802">TPR repeat</keyword>
<organism evidence="11 12">
    <name type="scientific">Dinothrombium tinctorium</name>
    <dbReference type="NCBI Taxonomy" id="1965070"/>
    <lineage>
        <taxon>Eukaryota</taxon>
        <taxon>Metazoa</taxon>
        <taxon>Ecdysozoa</taxon>
        <taxon>Arthropoda</taxon>
        <taxon>Chelicerata</taxon>
        <taxon>Arachnida</taxon>
        <taxon>Acari</taxon>
        <taxon>Acariformes</taxon>
        <taxon>Trombidiformes</taxon>
        <taxon>Prostigmata</taxon>
        <taxon>Anystina</taxon>
        <taxon>Parasitengona</taxon>
        <taxon>Trombidioidea</taxon>
        <taxon>Trombidiidae</taxon>
        <taxon>Dinothrombium</taxon>
    </lineage>
</organism>
<feature type="domain" description="SET" evidence="10">
    <location>
        <begin position="141"/>
        <end position="393"/>
    </location>
</feature>
<comment type="catalytic activity">
    <reaction evidence="8">
        <text>L-lysyl-[protein] + S-adenosyl-L-methionine = N(6)-methyl-L-lysyl-[protein] + S-adenosyl-L-homocysteine + H(+)</text>
        <dbReference type="Rhea" id="RHEA:51736"/>
        <dbReference type="Rhea" id="RHEA-COMP:9752"/>
        <dbReference type="Rhea" id="RHEA-COMP:13053"/>
        <dbReference type="ChEBI" id="CHEBI:15378"/>
        <dbReference type="ChEBI" id="CHEBI:29969"/>
        <dbReference type="ChEBI" id="CHEBI:57856"/>
        <dbReference type="ChEBI" id="CHEBI:59789"/>
        <dbReference type="ChEBI" id="CHEBI:61929"/>
    </reaction>
</comment>
<evidence type="ECO:0000256" key="4">
    <source>
        <dbReference type="ARBA" id="ARBA00022603"/>
    </source>
</evidence>
<dbReference type="SUPFAM" id="SSF82199">
    <property type="entry name" value="SET domain"/>
    <property type="match status" value="1"/>
</dbReference>
<keyword evidence="12" id="KW-1185">Reference proteome</keyword>
<dbReference type="GO" id="GO:0008757">
    <property type="term" value="F:S-adenosylmethionine-dependent methyltransferase activity"/>
    <property type="evidence" value="ECO:0007669"/>
    <property type="project" value="UniProtKB-ARBA"/>
</dbReference>
<dbReference type="PANTHER" id="PTHR46165">
    <property type="entry name" value="SET AND MYND DOMAIN-CONTAINING PROTEIN 4"/>
    <property type="match status" value="1"/>
</dbReference>
<dbReference type="Pfam" id="PF00856">
    <property type="entry name" value="SET"/>
    <property type="match status" value="1"/>
</dbReference>
<gene>
    <name evidence="11" type="ORF">B4U79_16201</name>
</gene>
<dbReference type="PROSITE" id="PS50005">
    <property type="entry name" value="TPR"/>
    <property type="match status" value="1"/>
</dbReference>
<evidence type="ECO:0000256" key="1">
    <source>
        <dbReference type="ARBA" id="ARBA00004123"/>
    </source>
</evidence>
<evidence type="ECO:0000313" key="11">
    <source>
        <dbReference type="EMBL" id="RWS06542.1"/>
    </source>
</evidence>
<keyword evidence="7" id="KW-0539">Nucleus</keyword>
<dbReference type="GO" id="GO:0042826">
    <property type="term" value="F:histone deacetylase binding"/>
    <property type="evidence" value="ECO:0007669"/>
    <property type="project" value="TreeGrafter"/>
</dbReference>
<dbReference type="GO" id="GO:0008170">
    <property type="term" value="F:N-methyltransferase activity"/>
    <property type="evidence" value="ECO:0007669"/>
    <property type="project" value="UniProtKB-ARBA"/>
</dbReference>
<dbReference type="OrthoDB" id="6510219at2759"/>
<dbReference type="Gene3D" id="6.10.140.2220">
    <property type="match status" value="1"/>
</dbReference>
<dbReference type="InterPro" id="IPR052097">
    <property type="entry name" value="SET-MYND_domain_protein"/>
</dbReference>
<evidence type="ECO:0000256" key="3">
    <source>
        <dbReference type="ARBA" id="ARBA00022490"/>
    </source>
</evidence>
<dbReference type="STRING" id="1965070.A0A443QU58"/>
<proteinExistence type="predicted"/>
<evidence type="ECO:0000259" key="10">
    <source>
        <dbReference type="PROSITE" id="PS50280"/>
    </source>
</evidence>
<name>A0A443QU58_9ACAR</name>
<evidence type="ECO:0000256" key="7">
    <source>
        <dbReference type="ARBA" id="ARBA00023242"/>
    </source>
</evidence>
<dbReference type="GO" id="GO:0005737">
    <property type="term" value="C:cytoplasm"/>
    <property type="evidence" value="ECO:0007669"/>
    <property type="project" value="UniProtKB-SubCell"/>
</dbReference>
<comment type="subcellular location">
    <subcellularLocation>
        <location evidence="2">Cytoplasm</location>
    </subcellularLocation>
    <subcellularLocation>
        <location evidence="1">Nucleus</location>
    </subcellularLocation>
</comment>
<dbReference type="SMART" id="SM00317">
    <property type="entry name" value="SET"/>
    <property type="match status" value="1"/>
</dbReference>
<keyword evidence="6" id="KW-0949">S-adenosyl-L-methionine</keyword>